<dbReference type="EMBL" id="LVKK01000123">
    <property type="protein sequence ID" value="OAG35259.1"/>
    <property type="molecule type" value="Genomic_DNA"/>
</dbReference>
<comment type="similarity">
    <text evidence="1">Belongs to the putative lipase ROG1 family.</text>
</comment>
<dbReference type="Pfam" id="PF05057">
    <property type="entry name" value="DUF676"/>
    <property type="match status" value="1"/>
</dbReference>
<gene>
    <name evidence="4" type="ORF">AYO21_10530</name>
</gene>
<dbReference type="PANTHER" id="PTHR48182">
    <property type="entry name" value="PROTEIN SERAC1"/>
    <property type="match status" value="1"/>
</dbReference>
<evidence type="ECO:0000256" key="2">
    <source>
        <dbReference type="SAM" id="MobiDB-lite"/>
    </source>
</evidence>
<organism evidence="4 5">
    <name type="scientific">Fonsecaea monophora</name>
    <dbReference type="NCBI Taxonomy" id="254056"/>
    <lineage>
        <taxon>Eukaryota</taxon>
        <taxon>Fungi</taxon>
        <taxon>Dikarya</taxon>
        <taxon>Ascomycota</taxon>
        <taxon>Pezizomycotina</taxon>
        <taxon>Eurotiomycetes</taxon>
        <taxon>Chaetothyriomycetidae</taxon>
        <taxon>Chaetothyriales</taxon>
        <taxon>Herpotrichiellaceae</taxon>
        <taxon>Fonsecaea</taxon>
    </lineage>
</organism>
<dbReference type="Gene3D" id="3.40.50.1820">
    <property type="entry name" value="alpha/beta hydrolase"/>
    <property type="match status" value="1"/>
</dbReference>
<dbReference type="RefSeq" id="XP_022507211.1">
    <property type="nucleotide sequence ID" value="XM_022660445.1"/>
</dbReference>
<dbReference type="Proteomes" id="UP000077002">
    <property type="component" value="Unassembled WGS sequence"/>
</dbReference>
<feature type="domain" description="DUF676" evidence="3">
    <location>
        <begin position="33"/>
        <end position="172"/>
    </location>
</feature>
<evidence type="ECO:0000259" key="3">
    <source>
        <dbReference type="Pfam" id="PF05057"/>
    </source>
</evidence>
<dbReference type="GeneID" id="34605647"/>
<reference evidence="4 5" key="1">
    <citation type="submission" date="2016-03" db="EMBL/GenBank/DDBJ databases">
        <title>Draft genome sequence of the Fonsecaea monophora CBS 269.37.</title>
        <authorList>
            <person name="Bombassaro A."/>
            <person name="Vinicius W.A."/>
            <person name="De Hoog S."/>
            <person name="Sun J."/>
            <person name="Souza E.M."/>
            <person name="Raittz R.T."/>
            <person name="Costa F."/>
            <person name="Leao A.C."/>
            <person name="Tadra-Sfeir M.Z."/>
            <person name="Baura V."/>
            <person name="Balsanelli E."/>
            <person name="Pedrosa F.O."/>
            <person name="Moreno L.F."/>
            <person name="Steffens M.B."/>
            <person name="Xi L."/>
            <person name="Bocca A.L."/>
            <person name="Felipe M.S."/>
            <person name="Teixeira M."/>
            <person name="Telles Filho F.Q."/>
            <person name="Azevedo C.M."/>
            <person name="Gomes R."/>
            <person name="Vicente V.A."/>
        </authorList>
    </citation>
    <scope>NUCLEOTIDE SEQUENCE [LARGE SCALE GENOMIC DNA]</scope>
    <source>
        <strain evidence="4 5">CBS 269.37</strain>
    </source>
</reference>
<dbReference type="InterPro" id="IPR007751">
    <property type="entry name" value="DUF676_lipase-like"/>
</dbReference>
<dbReference type="AlphaFoldDB" id="A0A177EWD5"/>
<evidence type="ECO:0000256" key="1">
    <source>
        <dbReference type="ARBA" id="ARBA00007920"/>
    </source>
</evidence>
<evidence type="ECO:0000313" key="4">
    <source>
        <dbReference type="EMBL" id="OAG35259.1"/>
    </source>
</evidence>
<keyword evidence="5" id="KW-1185">Reference proteome</keyword>
<name>A0A177EWD5_9EURO</name>
<dbReference type="PANTHER" id="PTHR48182:SF3">
    <property type="entry name" value="DUF676 DOMAIN-CONTAINING PROTEIN"/>
    <property type="match status" value="1"/>
</dbReference>
<accession>A0A177EWD5</accession>
<dbReference type="SUPFAM" id="SSF53474">
    <property type="entry name" value="alpha/beta-Hydrolases"/>
    <property type="match status" value="1"/>
</dbReference>
<comment type="caution">
    <text evidence="4">The sequence shown here is derived from an EMBL/GenBank/DDBJ whole genome shotgun (WGS) entry which is preliminary data.</text>
</comment>
<feature type="region of interest" description="Disordered" evidence="2">
    <location>
        <begin position="1"/>
        <end position="24"/>
    </location>
</feature>
<dbReference type="InterPro" id="IPR052374">
    <property type="entry name" value="SERAC1"/>
</dbReference>
<evidence type="ECO:0000313" key="5">
    <source>
        <dbReference type="Proteomes" id="UP000077002"/>
    </source>
</evidence>
<dbReference type="OrthoDB" id="4115537at2759"/>
<proteinExistence type="inferred from homology"/>
<dbReference type="InterPro" id="IPR029058">
    <property type="entry name" value="AB_hydrolase_fold"/>
</dbReference>
<sequence length="188" mass="21143">MVRPTTDDDTGLKVLREPTSSPDAENGEKIIDVVAVHGLGAHPDDTWTQKRGDGDEARWVNWLEEKDMLPEVVLNARIMRYGYKSGWFGVDAIKQSARTTAERFLTALRRERKGCTDRPLIFIAHSFGGLVVLKAVCDTYYDRKEWSGMFDAVRGMVFFGTPFRGADGMSQSEMVQAAAREYTAEDIE</sequence>
<protein>
    <recommendedName>
        <fullName evidence="3">DUF676 domain-containing protein</fullName>
    </recommendedName>
</protein>